<accession>A0A8H9HBI5</accession>
<feature type="region of interest" description="Disordered" evidence="1">
    <location>
        <begin position="280"/>
        <end position="305"/>
    </location>
</feature>
<evidence type="ECO:0000256" key="1">
    <source>
        <dbReference type="SAM" id="MobiDB-lite"/>
    </source>
</evidence>
<protein>
    <submittedName>
        <fullName evidence="2">Uncharacterized protein</fullName>
    </submittedName>
</protein>
<comment type="caution">
    <text evidence="2">The sequence shown here is derived from an EMBL/GenBank/DDBJ whole genome shotgun (WGS) entry which is preliminary data.</text>
</comment>
<dbReference type="AlphaFoldDB" id="A0A8H9HBI5"/>
<name>A0A8H9HBI5_9ACTO</name>
<gene>
    <name evidence="2" type="ORF">GCM10011612_13260</name>
</gene>
<reference evidence="2" key="1">
    <citation type="journal article" date="2014" name="Int. J. Syst. Evol. Microbiol.">
        <title>Complete genome sequence of Corynebacterium casei LMG S-19264T (=DSM 44701T), isolated from a smear-ripened cheese.</title>
        <authorList>
            <consortium name="US DOE Joint Genome Institute (JGI-PGF)"/>
            <person name="Walter F."/>
            <person name="Albersmeier A."/>
            <person name="Kalinowski J."/>
            <person name="Ruckert C."/>
        </authorList>
    </citation>
    <scope>NUCLEOTIDE SEQUENCE</scope>
    <source>
        <strain evidence="2">CGMCC 4.7372</strain>
    </source>
</reference>
<evidence type="ECO:0000313" key="2">
    <source>
        <dbReference type="EMBL" id="GGO98414.1"/>
    </source>
</evidence>
<reference evidence="2" key="2">
    <citation type="submission" date="2020-09" db="EMBL/GenBank/DDBJ databases">
        <authorList>
            <person name="Sun Q."/>
            <person name="Zhou Y."/>
        </authorList>
    </citation>
    <scope>NUCLEOTIDE SEQUENCE</scope>
    <source>
        <strain evidence="2">CGMCC 4.7372</strain>
    </source>
</reference>
<sequence>MVGGGAREHGAGAGHVPDGAVAHGAPLGLLTRAGPGHRGDGEPHAVAAEDLALVGVVQARQGDVLALDVAPHVQLGPVGQGEDPHVLARGVPGVEQRPQLGALIARIPLPELIAQGEDALLGPSLLLVAPAPAEDAVEAVRGDRVEQWAGLQRVAGAVGALAQPAVVDVVLDGYDDEPHAGGLGGGVAVGQDLGEVVPGIDVEQREGHGPRPEGLARQVEHHHRVLAAAEQQDGAGALGDRLADDEDRLGLQRVELVERGAGSGGRGGAHRWIPHSVLVNPAQRPERGSSPGATRAVQGSQPIEG</sequence>
<keyword evidence="3" id="KW-1185">Reference proteome</keyword>
<evidence type="ECO:0000313" key="3">
    <source>
        <dbReference type="Proteomes" id="UP000614239"/>
    </source>
</evidence>
<dbReference type="Proteomes" id="UP000614239">
    <property type="component" value="Unassembled WGS sequence"/>
</dbReference>
<organism evidence="2 3">
    <name type="scientific">Actinomyces gaoshouyii</name>
    <dbReference type="NCBI Taxonomy" id="1960083"/>
    <lineage>
        <taxon>Bacteria</taxon>
        <taxon>Bacillati</taxon>
        <taxon>Actinomycetota</taxon>
        <taxon>Actinomycetes</taxon>
        <taxon>Actinomycetales</taxon>
        <taxon>Actinomycetaceae</taxon>
        <taxon>Actinomyces</taxon>
    </lineage>
</organism>
<proteinExistence type="predicted"/>
<dbReference type="EMBL" id="BMNJ01000004">
    <property type="protein sequence ID" value="GGO98414.1"/>
    <property type="molecule type" value="Genomic_DNA"/>
</dbReference>